<evidence type="ECO:0000313" key="8">
    <source>
        <dbReference type="EMBL" id="AJE43568.1"/>
    </source>
</evidence>
<evidence type="ECO:0000313" key="11">
    <source>
        <dbReference type="Proteomes" id="UP000325763"/>
    </source>
</evidence>
<dbReference type="PANTHER" id="PTHR43229">
    <property type="entry name" value="NODULATION PROTEIN J"/>
    <property type="match status" value="1"/>
</dbReference>
<evidence type="ECO:0000313" key="9">
    <source>
        <dbReference type="EMBL" id="QEV42071.1"/>
    </source>
</evidence>
<dbReference type="InterPro" id="IPR000412">
    <property type="entry name" value="ABC_2_transport"/>
</dbReference>
<keyword evidence="10" id="KW-1185">Reference proteome</keyword>
<evidence type="ECO:0000256" key="1">
    <source>
        <dbReference type="ARBA" id="ARBA00004141"/>
    </source>
</evidence>
<keyword evidence="4 6" id="KW-0472">Membrane</keyword>
<evidence type="ECO:0000256" key="2">
    <source>
        <dbReference type="ARBA" id="ARBA00022692"/>
    </source>
</evidence>
<reference evidence="9 11" key="3">
    <citation type="submission" date="2017-09" db="EMBL/GenBank/DDBJ databases">
        <title>Streptomyces genome completion.</title>
        <authorList>
            <person name="Lee N."/>
            <person name="Cho B.-K."/>
        </authorList>
    </citation>
    <scope>NUCLEOTIDE SEQUENCE [LARGE SCALE GENOMIC DNA]</scope>
    <source>
        <strain evidence="9 11">ATCC 14899</strain>
    </source>
</reference>
<dbReference type="InterPro" id="IPR047817">
    <property type="entry name" value="ABC2_TM_bact-type"/>
</dbReference>
<keyword evidence="2 6" id="KW-0812">Transmembrane</keyword>
<dbReference type="OrthoDB" id="670210at2"/>
<protein>
    <recommendedName>
        <fullName evidence="6">Transport permease protein</fullName>
    </recommendedName>
</protein>
<dbReference type="InterPro" id="IPR051784">
    <property type="entry name" value="Nod_factor_ABC_transporter"/>
</dbReference>
<dbReference type="GO" id="GO:0043190">
    <property type="term" value="C:ATP-binding cassette (ABC) transporter complex"/>
    <property type="evidence" value="ECO:0007669"/>
    <property type="project" value="InterPro"/>
</dbReference>
<sequence length="264" mass="27140">MAEFLGDVRAIAGRHLRHLLRLPEKLIGFTVMPVAMVLGLGILFGGSMRVPGGGPYGAFVSAGVVTSIAVSTTAVSALGVVDDLQDGMFDRLRSLPVDRTAILLGRIVVDSLPVVAAMAGVVPAAWAAGWADGLRPTAALAAVGLELLLAMGCSCLGILLGLTVRNAEAVTSVVPVCLLPVTFLSNAFVPPDGLPGWLRELVGWNPVTAVNSAVRDLLGHQDTMVAAGFPDRHAAPLAIGFCVLLIALAVPAAVRAHGRAGLLR</sequence>
<dbReference type="AlphaFoldDB" id="A0A0B5DIM6"/>
<evidence type="ECO:0000256" key="4">
    <source>
        <dbReference type="ARBA" id="ARBA00023136"/>
    </source>
</evidence>
<feature type="transmembrane region" description="Helical" evidence="6">
    <location>
        <begin position="26"/>
        <end position="44"/>
    </location>
</feature>
<dbReference type="EMBL" id="CP009313">
    <property type="protein sequence ID" value="AJE43568.1"/>
    <property type="molecule type" value="Genomic_DNA"/>
</dbReference>
<feature type="transmembrane region" description="Helical" evidence="6">
    <location>
        <begin position="102"/>
        <end position="126"/>
    </location>
</feature>
<evidence type="ECO:0000256" key="6">
    <source>
        <dbReference type="RuleBase" id="RU361157"/>
    </source>
</evidence>
<name>A0A0B5DIM6_9ACTN</name>
<organism evidence="8 10">
    <name type="scientific">Streptomyces nodosus</name>
    <dbReference type="NCBI Taxonomy" id="40318"/>
    <lineage>
        <taxon>Bacteria</taxon>
        <taxon>Bacillati</taxon>
        <taxon>Actinomycetota</taxon>
        <taxon>Actinomycetes</taxon>
        <taxon>Kitasatosporales</taxon>
        <taxon>Streptomycetaceae</taxon>
        <taxon>Streptomyces</taxon>
    </lineage>
</organism>
<evidence type="ECO:0000259" key="7">
    <source>
        <dbReference type="PROSITE" id="PS51012"/>
    </source>
</evidence>
<dbReference type="PIRSF" id="PIRSF006648">
    <property type="entry name" value="DrrB"/>
    <property type="match status" value="1"/>
</dbReference>
<dbReference type="EMBL" id="CP023747">
    <property type="protein sequence ID" value="QEV42071.1"/>
    <property type="molecule type" value="Genomic_DNA"/>
</dbReference>
<evidence type="ECO:0000256" key="3">
    <source>
        <dbReference type="ARBA" id="ARBA00022989"/>
    </source>
</evidence>
<evidence type="ECO:0000256" key="5">
    <source>
        <dbReference type="ARBA" id="ARBA00023251"/>
    </source>
</evidence>
<keyword evidence="6" id="KW-0813">Transport</keyword>
<feature type="transmembrane region" description="Helical" evidence="6">
    <location>
        <begin position="234"/>
        <end position="254"/>
    </location>
</feature>
<proteinExistence type="inferred from homology"/>
<dbReference type="PANTHER" id="PTHR43229:SF2">
    <property type="entry name" value="NODULATION PROTEIN J"/>
    <property type="match status" value="1"/>
</dbReference>
<reference evidence="10" key="1">
    <citation type="submission" date="2014-09" db="EMBL/GenBank/DDBJ databases">
        <title>Sequence of the Streptomyces nodosus genome.</title>
        <authorList>
            <person name="Sweeney P."/>
            <person name="Stephens N."/>
            <person name="Murphy C."/>
            <person name="Caffrey P."/>
        </authorList>
    </citation>
    <scope>NUCLEOTIDE SEQUENCE [LARGE SCALE GENOMIC DNA]</scope>
    <source>
        <strain evidence="10">ATCC 14899</strain>
    </source>
</reference>
<comment type="similarity">
    <text evidence="6">Belongs to the ABC-2 integral membrane protein family.</text>
</comment>
<gene>
    <name evidence="9" type="ORF">CP978_29035</name>
    <name evidence="8" type="ORF">SNOD_28760</name>
</gene>
<feature type="domain" description="ABC transmembrane type-2" evidence="7">
    <location>
        <begin position="24"/>
        <end position="260"/>
    </location>
</feature>
<feature type="transmembrane region" description="Helical" evidence="6">
    <location>
        <begin position="169"/>
        <end position="189"/>
    </location>
</feature>
<dbReference type="Pfam" id="PF01061">
    <property type="entry name" value="ABC2_membrane"/>
    <property type="match status" value="1"/>
</dbReference>
<dbReference type="HOGENOM" id="CLU_039483_2_0_11"/>
<dbReference type="GO" id="GO:0046677">
    <property type="term" value="P:response to antibiotic"/>
    <property type="evidence" value="ECO:0007669"/>
    <property type="project" value="UniProtKB-KW"/>
</dbReference>
<dbReference type="KEGG" id="snq:CP978_29035"/>
<reference evidence="8 10" key="2">
    <citation type="journal article" date="2016" name="Appl. Microbiol. Biotechnol.">
        <title>Exploiting the genome sequence of Streptomyces nodosus for enhanced antibiotic production.</title>
        <authorList>
            <person name="Sweeney P."/>
            <person name="Murphy C.D."/>
            <person name="Caffrey P."/>
        </authorList>
    </citation>
    <scope>NUCLEOTIDE SEQUENCE [LARGE SCALE GENOMIC DNA]</scope>
    <source>
        <strain evidence="8 10">ATCC 14899</strain>
    </source>
</reference>
<dbReference type="RefSeq" id="WP_043445703.1">
    <property type="nucleotide sequence ID" value="NZ_CP009313.1"/>
</dbReference>
<keyword evidence="6" id="KW-1003">Cell membrane</keyword>
<accession>A0A0B5DIM6</accession>
<feature type="transmembrane region" description="Helical" evidence="6">
    <location>
        <begin position="56"/>
        <end position="81"/>
    </location>
</feature>
<dbReference type="PRINTS" id="PR00164">
    <property type="entry name" value="ABC2TRNSPORT"/>
</dbReference>
<keyword evidence="5" id="KW-0046">Antibiotic resistance</keyword>
<keyword evidence="3 6" id="KW-1133">Transmembrane helix</keyword>
<dbReference type="GO" id="GO:0140359">
    <property type="term" value="F:ABC-type transporter activity"/>
    <property type="evidence" value="ECO:0007669"/>
    <property type="project" value="InterPro"/>
</dbReference>
<dbReference type="STRING" id="40318.SNOD_28760"/>
<dbReference type="Proteomes" id="UP000325763">
    <property type="component" value="Chromosome"/>
</dbReference>
<feature type="transmembrane region" description="Helical" evidence="6">
    <location>
        <begin position="138"/>
        <end position="162"/>
    </location>
</feature>
<comment type="subcellular location">
    <subcellularLocation>
        <location evidence="6">Cell membrane</location>
        <topology evidence="6">Multi-pass membrane protein</topology>
    </subcellularLocation>
    <subcellularLocation>
        <location evidence="1">Membrane</location>
        <topology evidence="1">Multi-pass membrane protein</topology>
    </subcellularLocation>
</comment>
<dbReference type="Proteomes" id="UP000031526">
    <property type="component" value="Chromosome"/>
</dbReference>
<evidence type="ECO:0000313" key="10">
    <source>
        <dbReference type="Proteomes" id="UP000031526"/>
    </source>
</evidence>
<dbReference type="InterPro" id="IPR013525">
    <property type="entry name" value="ABC2_TM"/>
</dbReference>
<dbReference type="PROSITE" id="PS51012">
    <property type="entry name" value="ABC_TM2"/>
    <property type="match status" value="1"/>
</dbReference>